<dbReference type="VEuPathDB" id="FungiDB:JI435_401020"/>
<dbReference type="Proteomes" id="UP000663193">
    <property type="component" value="Chromosome 1"/>
</dbReference>
<proteinExistence type="predicted"/>
<keyword evidence="2" id="KW-1185">Reference proteome</keyword>
<organism evidence="1 2">
    <name type="scientific">Phaeosphaeria nodorum (strain SN15 / ATCC MYA-4574 / FGSC 10173)</name>
    <name type="common">Glume blotch fungus</name>
    <name type="synonym">Parastagonospora nodorum</name>
    <dbReference type="NCBI Taxonomy" id="321614"/>
    <lineage>
        <taxon>Eukaryota</taxon>
        <taxon>Fungi</taxon>
        <taxon>Dikarya</taxon>
        <taxon>Ascomycota</taxon>
        <taxon>Pezizomycotina</taxon>
        <taxon>Dothideomycetes</taxon>
        <taxon>Pleosporomycetidae</taxon>
        <taxon>Pleosporales</taxon>
        <taxon>Pleosporineae</taxon>
        <taxon>Phaeosphaeriaceae</taxon>
        <taxon>Parastagonospora</taxon>
    </lineage>
</organism>
<dbReference type="EMBL" id="CP069023">
    <property type="protein sequence ID" value="QRC91125.1"/>
    <property type="molecule type" value="Genomic_DNA"/>
</dbReference>
<evidence type="ECO:0000313" key="1">
    <source>
        <dbReference type="EMBL" id="QRC91125.1"/>
    </source>
</evidence>
<sequence>MITTSARTKLSLSPSPLPPAARDVVHACLTANCARPTPCSHKVAVSCCHSSCTTWAQSCRAEG</sequence>
<name>A0A7U2HTE6_PHANO</name>
<dbReference type="AlphaFoldDB" id="A0A7U2HTE6"/>
<gene>
    <name evidence="1" type="ORF">JI435_401020</name>
</gene>
<reference evidence="2" key="1">
    <citation type="journal article" date="2021" name="BMC Genomics">
        <title>Chromosome-level genome assembly and manually-curated proteome of model necrotroph Parastagonospora nodorum Sn15 reveals a genome-wide trove of candidate effector homologs, and redundancy of virulence-related functions within an accessory chromosome.</title>
        <authorList>
            <person name="Bertazzoni S."/>
            <person name="Jones D.A.B."/>
            <person name="Phan H.T."/>
            <person name="Tan K.-C."/>
            <person name="Hane J.K."/>
        </authorList>
    </citation>
    <scope>NUCLEOTIDE SEQUENCE [LARGE SCALE GENOMIC DNA]</scope>
    <source>
        <strain evidence="2">SN15 / ATCC MYA-4574 / FGSC 10173)</strain>
    </source>
</reference>
<accession>A0A7U2HTE6</accession>
<evidence type="ECO:0000313" key="2">
    <source>
        <dbReference type="Proteomes" id="UP000663193"/>
    </source>
</evidence>
<protein>
    <submittedName>
        <fullName evidence="1">Uncharacterized protein</fullName>
    </submittedName>
</protein>